<evidence type="ECO:0000259" key="6">
    <source>
        <dbReference type="Pfam" id="PF25975"/>
    </source>
</evidence>
<keyword evidence="3" id="KW-1133">Transmembrane helix</keyword>
<dbReference type="SUPFAM" id="SSF111369">
    <property type="entry name" value="HlyD-like secretion proteins"/>
    <property type="match status" value="1"/>
</dbReference>
<comment type="similarity">
    <text evidence="1">Belongs to the membrane fusion protein (MFP) (TC 8.A.1) family.</text>
</comment>
<evidence type="ECO:0000256" key="3">
    <source>
        <dbReference type="SAM" id="Phobius"/>
    </source>
</evidence>
<evidence type="ECO:0000313" key="8">
    <source>
        <dbReference type="Proteomes" id="UP000176938"/>
    </source>
</evidence>
<protein>
    <recommendedName>
        <fullName evidence="9">RND efflux pump membrane fusion protein barrel-sandwich domain-containing protein</fullName>
    </recommendedName>
</protein>
<keyword evidence="3" id="KW-0812">Transmembrane</keyword>
<evidence type="ECO:0000256" key="2">
    <source>
        <dbReference type="ARBA" id="ARBA00022448"/>
    </source>
</evidence>
<feature type="transmembrane region" description="Helical" evidence="3">
    <location>
        <begin position="12"/>
        <end position="29"/>
    </location>
</feature>
<dbReference type="InterPro" id="IPR058649">
    <property type="entry name" value="CzcB_C"/>
</dbReference>
<keyword evidence="2" id="KW-0813">Transport</keyword>
<dbReference type="Proteomes" id="UP000176938">
    <property type="component" value="Unassembled WGS sequence"/>
</dbReference>
<dbReference type="PANTHER" id="PTHR30097">
    <property type="entry name" value="CATION EFFLUX SYSTEM PROTEIN CUSB"/>
    <property type="match status" value="1"/>
</dbReference>
<keyword evidence="3" id="KW-0472">Membrane</keyword>
<evidence type="ECO:0000256" key="1">
    <source>
        <dbReference type="ARBA" id="ARBA00009477"/>
    </source>
</evidence>
<evidence type="ECO:0008006" key="9">
    <source>
        <dbReference type="Google" id="ProtNLM"/>
    </source>
</evidence>
<evidence type="ECO:0000313" key="7">
    <source>
        <dbReference type="EMBL" id="OGC04578.1"/>
    </source>
</evidence>
<feature type="domain" description="CusB-like beta-barrel" evidence="5">
    <location>
        <begin position="180"/>
        <end position="253"/>
    </location>
</feature>
<dbReference type="Gene3D" id="2.40.30.170">
    <property type="match status" value="1"/>
</dbReference>
<proteinExistence type="inferred from homology"/>
<reference evidence="7 8" key="1">
    <citation type="journal article" date="2016" name="Nat. Commun.">
        <title>Thousands of microbial genomes shed light on interconnected biogeochemical processes in an aquifer system.</title>
        <authorList>
            <person name="Anantharaman K."/>
            <person name="Brown C.T."/>
            <person name="Hug L.A."/>
            <person name="Sharon I."/>
            <person name="Castelle C.J."/>
            <person name="Probst A.J."/>
            <person name="Thomas B.C."/>
            <person name="Singh A."/>
            <person name="Wilkins M.J."/>
            <person name="Karaoz U."/>
            <person name="Brodie E.L."/>
            <person name="Williams K.H."/>
            <person name="Hubbard S.S."/>
            <person name="Banfield J.F."/>
        </authorList>
    </citation>
    <scope>NUCLEOTIDE SEQUENCE [LARGE SCALE GENOMIC DNA]</scope>
</reference>
<dbReference type="InterPro" id="IPR058791">
    <property type="entry name" value="3HB_CusB"/>
</dbReference>
<evidence type="ECO:0000259" key="4">
    <source>
        <dbReference type="Pfam" id="PF25869"/>
    </source>
</evidence>
<dbReference type="Pfam" id="PF25975">
    <property type="entry name" value="CzcB_C"/>
    <property type="match status" value="1"/>
</dbReference>
<dbReference type="PANTHER" id="PTHR30097:SF15">
    <property type="entry name" value="CATION EFFLUX SYSTEM PROTEIN CUSB"/>
    <property type="match status" value="1"/>
</dbReference>
<dbReference type="AlphaFoldDB" id="A0A1F4R8V5"/>
<feature type="domain" description="CzcB-like C-terminal circularly permuted SH3-like" evidence="6">
    <location>
        <begin position="260"/>
        <end position="320"/>
    </location>
</feature>
<dbReference type="InterPro" id="IPR058792">
    <property type="entry name" value="Beta-barrel_RND_2"/>
</dbReference>
<dbReference type="EMBL" id="METP01000048">
    <property type="protein sequence ID" value="OGC04578.1"/>
    <property type="molecule type" value="Genomic_DNA"/>
</dbReference>
<dbReference type="Pfam" id="PF25869">
    <property type="entry name" value="3HB_CusB"/>
    <property type="match status" value="1"/>
</dbReference>
<gene>
    <name evidence="7" type="ORF">A3H38_02795</name>
</gene>
<name>A0A1F4R8V5_UNCSA</name>
<comment type="caution">
    <text evidence="7">The sequence shown here is derived from an EMBL/GenBank/DDBJ whole genome shotgun (WGS) entry which is preliminary data.</text>
</comment>
<sequence>MNSPPQAEKKGVRWVILLWVLVIFVAGCAPTRKTGHEGHEPGKKILFYRNPMNPQITSPVFMKDSMGMDYVPVYEQAKGAAEGEISISSDEQKLIGVKTERVGRRQLYKEIRTVGTVAYDPELYVAQEEYLGALGLSDEALIESGQKRLMILGLNDEQIGRLQKEGKAQENLILPEEETWVYITIYENELGLVKAGTPVEIDTIAFPGEAFYGKIAAVSPVLDPMTRSAKARAEVQNPGQKLKPNMYANVKIKIDLGSRLAVDEEAVINTGKRTLVVVAKGSGNYLSREVKLGQKADGYYEVLGGLKEGEMAVTTGNFLIDSESRLKSTSGGEHQH</sequence>
<dbReference type="Gene3D" id="6.10.140.730">
    <property type="match status" value="1"/>
</dbReference>
<dbReference type="FunFam" id="2.40.30.170:FF:000010">
    <property type="entry name" value="Efflux RND transporter periplasmic adaptor subunit"/>
    <property type="match status" value="1"/>
</dbReference>
<feature type="domain" description="CusB-like three alpha-helical bundle" evidence="4">
    <location>
        <begin position="122"/>
        <end position="169"/>
    </location>
</feature>
<evidence type="ECO:0000259" key="5">
    <source>
        <dbReference type="Pfam" id="PF25954"/>
    </source>
</evidence>
<accession>A0A1F4R8V5</accession>
<dbReference type="Pfam" id="PF25954">
    <property type="entry name" value="Beta-barrel_RND_2"/>
    <property type="match status" value="1"/>
</dbReference>
<dbReference type="Gene3D" id="2.40.420.20">
    <property type="match status" value="1"/>
</dbReference>
<organism evidence="7 8">
    <name type="scientific">candidate division WOR-1 bacterium RIFCSPLOWO2_02_FULL_46_20</name>
    <dbReference type="NCBI Taxonomy" id="1802567"/>
    <lineage>
        <taxon>Bacteria</taxon>
        <taxon>Bacillati</taxon>
        <taxon>Saganbacteria</taxon>
    </lineage>
</organism>
<dbReference type="InterPro" id="IPR051909">
    <property type="entry name" value="MFP_Cation_Efflux"/>
</dbReference>